<comment type="similarity">
    <text evidence="2">Belongs to the semaphorin family.</text>
</comment>
<evidence type="ECO:0000256" key="6">
    <source>
        <dbReference type="ARBA" id="ARBA00022902"/>
    </source>
</evidence>
<evidence type="ECO:0000256" key="5">
    <source>
        <dbReference type="ARBA" id="ARBA00022782"/>
    </source>
</evidence>
<keyword evidence="9" id="KW-0393">Immunoglobulin domain</keyword>
<evidence type="ECO:0000256" key="10">
    <source>
        <dbReference type="PROSITE-ProRule" id="PRU00352"/>
    </source>
</evidence>
<keyword evidence="6" id="KW-0524">Neurogenesis</keyword>
<evidence type="ECO:0000256" key="8">
    <source>
        <dbReference type="ARBA" id="ARBA00023180"/>
    </source>
</evidence>
<dbReference type="InterPro" id="IPR013783">
    <property type="entry name" value="Ig-like_fold"/>
</dbReference>
<dbReference type="SMART" id="SM00423">
    <property type="entry name" value="PSI"/>
    <property type="match status" value="1"/>
</dbReference>
<dbReference type="Gene3D" id="3.30.1680.10">
    <property type="entry name" value="ligand-binding face of the semaphorins, domain 2"/>
    <property type="match status" value="1"/>
</dbReference>
<dbReference type="InterPro" id="IPR001627">
    <property type="entry name" value="Semap_dom"/>
</dbReference>
<feature type="domain" description="Sema" evidence="13">
    <location>
        <begin position="1"/>
        <end position="488"/>
    </location>
</feature>
<organism evidence="14 15">
    <name type="scientific">Oryzias sinensis</name>
    <name type="common">Chinese medaka</name>
    <dbReference type="NCBI Taxonomy" id="183150"/>
    <lineage>
        <taxon>Eukaryota</taxon>
        <taxon>Metazoa</taxon>
        <taxon>Chordata</taxon>
        <taxon>Craniata</taxon>
        <taxon>Vertebrata</taxon>
        <taxon>Euteleostomi</taxon>
        <taxon>Actinopterygii</taxon>
        <taxon>Neopterygii</taxon>
        <taxon>Teleostei</taxon>
        <taxon>Neoteleostei</taxon>
        <taxon>Acanthomorphata</taxon>
        <taxon>Ovalentaria</taxon>
        <taxon>Atherinomorphae</taxon>
        <taxon>Beloniformes</taxon>
        <taxon>Adrianichthyidae</taxon>
        <taxon>Oryziinae</taxon>
        <taxon>Oryzias</taxon>
    </lineage>
</organism>
<dbReference type="InterPro" id="IPR016201">
    <property type="entry name" value="PSI"/>
</dbReference>
<dbReference type="PROSITE" id="PS51004">
    <property type="entry name" value="SEMA"/>
    <property type="match status" value="1"/>
</dbReference>
<keyword evidence="7" id="KW-1015">Disulfide bond</keyword>
<name>A0A8C7ZLP3_9TELE</name>
<evidence type="ECO:0000313" key="15">
    <source>
        <dbReference type="Proteomes" id="UP000694383"/>
    </source>
</evidence>
<dbReference type="PROSITE" id="PS50835">
    <property type="entry name" value="IG_LIKE"/>
    <property type="match status" value="1"/>
</dbReference>
<dbReference type="GO" id="GO:0008045">
    <property type="term" value="P:motor neuron axon guidance"/>
    <property type="evidence" value="ECO:0007669"/>
    <property type="project" value="TreeGrafter"/>
</dbReference>
<keyword evidence="5" id="KW-0221">Differentiation</keyword>
<evidence type="ECO:0000313" key="14">
    <source>
        <dbReference type="Ensembl" id="ENSOSIP00000043957.1"/>
    </source>
</evidence>
<dbReference type="Gene3D" id="2.60.40.10">
    <property type="entry name" value="Immunoglobulins"/>
    <property type="match status" value="1"/>
</dbReference>
<dbReference type="GO" id="GO:0030424">
    <property type="term" value="C:axon"/>
    <property type="evidence" value="ECO:0007669"/>
    <property type="project" value="TreeGrafter"/>
</dbReference>
<keyword evidence="4" id="KW-0732">Signal</keyword>
<dbReference type="InterPro" id="IPR015943">
    <property type="entry name" value="WD40/YVTN_repeat-like_dom_sf"/>
</dbReference>
<dbReference type="InterPro" id="IPR003599">
    <property type="entry name" value="Ig_sub"/>
</dbReference>
<sequence>HTFASYKKKGTTMLDSSNLVTFNGLANSSSYDTFLLDEERGRLLVGAEDHIFSFDLVNINKDHKQIAWPATPSKRDECKWAGKDLGKECSNFVRVLQPYNQTHMYICGTGAFHPICAFLEMGKKSEDNIFRLASQFENGRGKSPYDPKMLSASILIDGELYSGTSADFMGRDFAIFRTLGDHHPIRTEQHDSRWLNDPRFIGVHLIPESDNPEDDKIFLFFKENAMDGEHTGKATIARIAQLCKNDMGGHRSLVNKWTTFLKARLVCSVPGVNGIDTHFDELQDVFLMSSKDPKNPVIYAVFTTSSNIFKGSAVCMYNMADIRRVFLGPYAHRDGPNYQWVPFQGRVPYPRPGTCPSKTFGGFDSTKDLPDDVITFARGHPAMYNPVHPIGGQPIMVRTDVDYQFTQLVVDRVEAEDGQYDVMFIGTDMGTVLKVVTIPRESWHDLEEVVLEEMTVFREPTPITAMELSTKQQQLYLGSALGVSQMSLHRCEVYGKACAECCLARDPYCAWDGAECSRYFPTAKRRTRRQDIRNGDPLSQCSDLQHHGSVEDRSVFGVENSSMFLECSPKSQRALIYWQLQRPNDDRKQEVSVDRHTFLRTDQGLLIRSLTQSDAGVYHCHAIEHGFIQPLLRLSLQVIPTQRLADILPGLPGAAGGGSGHSPKHRVWYRDFLSLLDHPELNSVEEFCDRVWKKERKQKRQQSGPPPGNQHTAKWRRMQDNKKGRNRRTHELQRPPRSV</sequence>
<dbReference type="SUPFAM" id="SSF48726">
    <property type="entry name" value="Immunoglobulin"/>
    <property type="match status" value="1"/>
</dbReference>
<evidence type="ECO:0000256" key="7">
    <source>
        <dbReference type="ARBA" id="ARBA00023157"/>
    </source>
</evidence>
<dbReference type="GO" id="GO:0038191">
    <property type="term" value="F:neuropilin binding"/>
    <property type="evidence" value="ECO:0007669"/>
    <property type="project" value="TreeGrafter"/>
</dbReference>
<dbReference type="PANTHER" id="PTHR11036">
    <property type="entry name" value="SEMAPHORIN"/>
    <property type="match status" value="1"/>
</dbReference>
<dbReference type="GO" id="GO:0005886">
    <property type="term" value="C:plasma membrane"/>
    <property type="evidence" value="ECO:0007669"/>
    <property type="project" value="TreeGrafter"/>
</dbReference>
<dbReference type="CDD" id="cd05871">
    <property type="entry name" value="Ig_Sema3"/>
    <property type="match status" value="1"/>
</dbReference>
<reference evidence="14" key="2">
    <citation type="submission" date="2025-09" db="UniProtKB">
        <authorList>
            <consortium name="Ensembl"/>
        </authorList>
    </citation>
    <scope>IDENTIFICATION</scope>
</reference>
<dbReference type="GO" id="GO:0030215">
    <property type="term" value="F:semaphorin receptor binding"/>
    <property type="evidence" value="ECO:0007669"/>
    <property type="project" value="InterPro"/>
</dbReference>
<dbReference type="InterPro" id="IPR027231">
    <property type="entry name" value="Semaphorin"/>
</dbReference>
<keyword evidence="3" id="KW-0964">Secreted</keyword>
<dbReference type="SMART" id="SM00409">
    <property type="entry name" value="IG"/>
    <property type="match status" value="1"/>
</dbReference>
<keyword evidence="8" id="KW-0325">Glycoprotein</keyword>
<feature type="region of interest" description="Disordered" evidence="11">
    <location>
        <begin position="694"/>
        <end position="739"/>
    </location>
</feature>
<proteinExistence type="inferred from homology"/>
<evidence type="ECO:0000256" key="9">
    <source>
        <dbReference type="ARBA" id="ARBA00023319"/>
    </source>
</evidence>
<dbReference type="GO" id="GO:0001755">
    <property type="term" value="P:neural crest cell migration"/>
    <property type="evidence" value="ECO:0007669"/>
    <property type="project" value="TreeGrafter"/>
</dbReference>
<dbReference type="InterPro" id="IPR007110">
    <property type="entry name" value="Ig-like_dom"/>
</dbReference>
<evidence type="ECO:0000256" key="11">
    <source>
        <dbReference type="SAM" id="MobiDB-lite"/>
    </source>
</evidence>
<dbReference type="FunFam" id="2.130.10.10:FF:000015">
    <property type="entry name" value="Semaphorin 3B"/>
    <property type="match status" value="1"/>
</dbReference>
<comment type="caution">
    <text evidence="10">Lacks conserved residue(s) required for the propagation of feature annotation.</text>
</comment>
<accession>A0A8C7ZLP3</accession>
<dbReference type="InterPro" id="IPR036352">
    <property type="entry name" value="Semap_dom_sf"/>
</dbReference>
<comment type="subcellular location">
    <subcellularLocation>
        <location evidence="1">Secreted</location>
    </subcellularLocation>
</comment>
<dbReference type="GO" id="GO:0045499">
    <property type="term" value="F:chemorepellent activity"/>
    <property type="evidence" value="ECO:0007669"/>
    <property type="project" value="TreeGrafter"/>
</dbReference>
<feature type="compositionally biased region" description="Basic and acidic residues" evidence="11">
    <location>
        <begin position="717"/>
        <end position="739"/>
    </location>
</feature>
<dbReference type="SUPFAM" id="SSF101912">
    <property type="entry name" value="Sema domain"/>
    <property type="match status" value="1"/>
</dbReference>
<dbReference type="FunFam" id="2.60.40.10:FF:000030">
    <property type="entry name" value="Semaphorin 3F like"/>
    <property type="match status" value="1"/>
</dbReference>
<evidence type="ECO:0000256" key="1">
    <source>
        <dbReference type="ARBA" id="ARBA00004613"/>
    </source>
</evidence>
<feature type="domain" description="Ig-like" evidence="12">
    <location>
        <begin position="521"/>
        <end position="622"/>
    </location>
</feature>
<dbReference type="Pfam" id="PF01403">
    <property type="entry name" value="Sema"/>
    <property type="match status" value="1"/>
</dbReference>
<dbReference type="Gene3D" id="2.130.10.10">
    <property type="entry name" value="YVTN repeat-like/Quinoprotein amine dehydrogenase"/>
    <property type="match status" value="1"/>
</dbReference>
<dbReference type="GO" id="GO:0005615">
    <property type="term" value="C:extracellular space"/>
    <property type="evidence" value="ECO:0007669"/>
    <property type="project" value="TreeGrafter"/>
</dbReference>
<dbReference type="InterPro" id="IPR036179">
    <property type="entry name" value="Ig-like_dom_sf"/>
</dbReference>
<evidence type="ECO:0000259" key="13">
    <source>
        <dbReference type="PROSITE" id="PS51004"/>
    </source>
</evidence>
<dbReference type="Ensembl" id="ENSOSIT00000046256.1">
    <property type="protein sequence ID" value="ENSOSIP00000043957.1"/>
    <property type="gene ID" value="ENSOSIG00000021042.1"/>
</dbReference>
<evidence type="ECO:0000259" key="12">
    <source>
        <dbReference type="PROSITE" id="PS50835"/>
    </source>
</evidence>
<evidence type="ECO:0000256" key="4">
    <source>
        <dbReference type="ARBA" id="ARBA00022729"/>
    </source>
</evidence>
<dbReference type="GeneTree" id="ENSGT00940000167336"/>
<dbReference type="GO" id="GO:0030335">
    <property type="term" value="P:positive regulation of cell migration"/>
    <property type="evidence" value="ECO:0007669"/>
    <property type="project" value="TreeGrafter"/>
</dbReference>
<keyword evidence="15" id="KW-1185">Reference proteome</keyword>
<dbReference type="GO" id="GO:0072359">
    <property type="term" value="P:circulatory system development"/>
    <property type="evidence" value="ECO:0007669"/>
    <property type="project" value="UniProtKB-ARBA"/>
</dbReference>
<protein>
    <submittedName>
        <fullName evidence="14">Sema domain, immunoglobulin domain (Ig), short basic domain, secreted, (semaphorin) 3Aa</fullName>
    </submittedName>
</protein>
<dbReference type="FunFam" id="3.30.1680.10:FF:000001">
    <property type="entry name" value="Semaphorin 3F like"/>
    <property type="match status" value="1"/>
</dbReference>
<dbReference type="GO" id="GO:0098978">
    <property type="term" value="C:glutamatergic synapse"/>
    <property type="evidence" value="ECO:0007669"/>
    <property type="project" value="TreeGrafter"/>
</dbReference>
<dbReference type="GO" id="GO:0035295">
    <property type="term" value="P:tube development"/>
    <property type="evidence" value="ECO:0007669"/>
    <property type="project" value="UniProtKB-ARBA"/>
</dbReference>
<dbReference type="Proteomes" id="UP000694383">
    <property type="component" value="Unplaced"/>
</dbReference>
<dbReference type="GO" id="GO:0071526">
    <property type="term" value="P:semaphorin-plexin signaling pathway"/>
    <property type="evidence" value="ECO:0007669"/>
    <property type="project" value="TreeGrafter"/>
</dbReference>
<dbReference type="SUPFAM" id="SSF103575">
    <property type="entry name" value="Plexin repeat"/>
    <property type="match status" value="1"/>
</dbReference>
<dbReference type="SMART" id="SM00630">
    <property type="entry name" value="Sema"/>
    <property type="match status" value="1"/>
</dbReference>
<reference evidence="14" key="1">
    <citation type="submission" date="2025-08" db="UniProtKB">
        <authorList>
            <consortium name="Ensembl"/>
        </authorList>
    </citation>
    <scope>IDENTIFICATION</scope>
</reference>
<dbReference type="PANTHER" id="PTHR11036:SF71">
    <property type="entry name" value="SEMAPHORIN-3AA"/>
    <property type="match status" value="1"/>
</dbReference>
<evidence type="ECO:0000256" key="2">
    <source>
        <dbReference type="ARBA" id="ARBA00009492"/>
    </source>
</evidence>
<dbReference type="AlphaFoldDB" id="A0A8C7ZLP3"/>
<evidence type="ECO:0000256" key="3">
    <source>
        <dbReference type="ARBA" id="ARBA00022525"/>
    </source>
</evidence>